<reference evidence="7" key="2">
    <citation type="submission" date="2025-08" db="UniProtKB">
        <authorList>
            <consortium name="Ensembl"/>
        </authorList>
    </citation>
    <scope>IDENTIFICATION</scope>
</reference>
<evidence type="ECO:0000313" key="7">
    <source>
        <dbReference type="Ensembl" id="ENSTNIP00000020952.1"/>
    </source>
</evidence>
<dbReference type="InParanoid" id="H3DKA6"/>
<dbReference type="Proteomes" id="UP000007303">
    <property type="component" value="Unassembled WGS sequence"/>
</dbReference>
<dbReference type="HOGENOM" id="CLU_113351_0_0_1"/>
<evidence type="ECO:0000256" key="5">
    <source>
        <dbReference type="ARBA" id="ARBA00023136"/>
    </source>
</evidence>
<dbReference type="GeneTree" id="ENSGT00510000052942"/>
<evidence type="ECO:0000256" key="6">
    <source>
        <dbReference type="SAM" id="Phobius"/>
    </source>
</evidence>
<dbReference type="PANTHER" id="PTHR23320">
    <property type="entry name" value="MEMBRANE-SPANNING 4-DOMAINS SUBFAMILY A MS4A -RELATED"/>
    <property type="match status" value="1"/>
</dbReference>
<feature type="transmembrane region" description="Helical" evidence="6">
    <location>
        <begin position="73"/>
        <end position="91"/>
    </location>
</feature>
<protein>
    <recommendedName>
        <fullName evidence="9">Transmembrane protein 176</fullName>
    </recommendedName>
</protein>
<dbReference type="FunCoup" id="H3DKA6">
    <property type="interactions" value="1"/>
</dbReference>
<dbReference type="InterPro" id="IPR007237">
    <property type="entry name" value="CD20-like"/>
</dbReference>
<dbReference type="AlphaFoldDB" id="H3DKA6"/>
<dbReference type="OMA" id="IILDKHC"/>
<evidence type="ECO:0000256" key="3">
    <source>
        <dbReference type="ARBA" id="ARBA00022692"/>
    </source>
</evidence>
<keyword evidence="3 6" id="KW-0812">Transmembrane</keyword>
<dbReference type="Ensembl" id="ENSTNIT00000021185.1">
    <property type="protein sequence ID" value="ENSTNIP00000020952.1"/>
    <property type="gene ID" value="ENSTNIG00000017800.1"/>
</dbReference>
<accession>H3DKA6</accession>
<evidence type="ECO:0000256" key="2">
    <source>
        <dbReference type="ARBA" id="ARBA00009565"/>
    </source>
</evidence>
<feature type="transmembrane region" description="Helical" evidence="6">
    <location>
        <begin position="40"/>
        <end position="61"/>
    </location>
</feature>
<dbReference type="STRING" id="99883.ENSTNIP00000020952"/>
<evidence type="ECO:0000313" key="8">
    <source>
        <dbReference type="Proteomes" id="UP000007303"/>
    </source>
</evidence>
<feature type="transmembrane region" description="Helical" evidence="6">
    <location>
        <begin position="98"/>
        <end position="122"/>
    </location>
</feature>
<feature type="transmembrane region" description="Helical" evidence="6">
    <location>
        <begin position="142"/>
        <end position="159"/>
    </location>
</feature>
<keyword evidence="4 6" id="KW-1133">Transmembrane helix</keyword>
<name>H3DKA6_TETNG</name>
<keyword evidence="8" id="KW-1185">Reference proteome</keyword>
<dbReference type="PANTHER" id="PTHR23320:SF129">
    <property type="entry name" value="MEMBRANE-SPANNING 4-DOMAINS SUBFAMILY A MEMBER 15"/>
    <property type="match status" value="1"/>
</dbReference>
<comment type="similarity">
    <text evidence="2">Belongs to the MS4A family.</text>
</comment>
<organism evidence="7 8">
    <name type="scientific">Tetraodon nigroviridis</name>
    <name type="common">Spotted green pufferfish</name>
    <name type="synonym">Chelonodon nigroviridis</name>
    <dbReference type="NCBI Taxonomy" id="99883"/>
    <lineage>
        <taxon>Eukaryota</taxon>
        <taxon>Metazoa</taxon>
        <taxon>Chordata</taxon>
        <taxon>Craniata</taxon>
        <taxon>Vertebrata</taxon>
        <taxon>Euteleostomi</taxon>
        <taxon>Actinopterygii</taxon>
        <taxon>Neopterygii</taxon>
        <taxon>Teleostei</taxon>
        <taxon>Neoteleostei</taxon>
        <taxon>Acanthomorphata</taxon>
        <taxon>Eupercaria</taxon>
        <taxon>Tetraodontiformes</taxon>
        <taxon>Tetradontoidea</taxon>
        <taxon>Tetraodontidae</taxon>
        <taxon>Tetraodon</taxon>
    </lineage>
</organism>
<evidence type="ECO:0000256" key="1">
    <source>
        <dbReference type="ARBA" id="ARBA00004141"/>
    </source>
</evidence>
<sequence>MAVTVSQDLRVHMLEDANATKLANRQEVLKSAIQKGEPKCLGVTQLMLGLMVMSYSIPLHFTEVTEVVSLLVPWWSGLTFLTAGIAGIVLDKLCNMKILGVCLLTSVASAVLSVVAVVVYSVDLLRNQEENLSRGVKTSLCVFTLAETGVSVVLCCLLFKQRHNFAQYNTLNQGDPSTTETPAALN</sequence>
<evidence type="ECO:0000256" key="4">
    <source>
        <dbReference type="ARBA" id="ARBA00022989"/>
    </source>
</evidence>
<reference evidence="7" key="3">
    <citation type="submission" date="2025-09" db="UniProtKB">
        <authorList>
            <consortium name="Ensembl"/>
        </authorList>
    </citation>
    <scope>IDENTIFICATION</scope>
</reference>
<evidence type="ECO:0008006" key="9">
    <source>
        <dbReference type="Google" id="ProtNLM"/>
    </source>
</evidence>
<dbReference type="Pfam" id="PF04103">
    <property type="entry name" value="CD20"/>
    <property type="match status" value="1"/>
</dbReference>
<keyword evidence="5 6" id="KW-0472">Membrane</keyword>
<dbReference type="GO" id="GO:0016020">
    <property type="term" value="C:membrane"/>
    <property type="evidence" value="ECO:0007669"/>
    <property type="project" value="UniProtKB-SubCell"/>
</dbReference>
<proteinExistence type="inferred from homology"/>
<reference evidence="8" key="1">
    <citation type="journal article" date="2004" name="Nature">
        <title>Genome duplication in the teleost fish Tetraodon nigroviridis reveals the early vertebrate proto-karyotype.</title>
        <authorList>
            <person name="Jaillon O."/>
            <person name="Aury J.-M."/>
            <person name="Brunet F."/>
            <person name="Petit J.-L."/>
            <person name="Stange-Thomann N."/>
            <person name="Mauceli E."/>
            <person name="Bouneau L."/>
            <person name="Fischer C."/>
            <person name="Ozouf-Costaz C."/>
            <person name="Bernot A."/>
            <person name="Nicaud S."/>
            <person name="Jaffe D."/>
            <person name="Fisher S."/>
            <person name="Lutfalla G."/>
            <person name="Dossat C."/>
            <person name="Segurens B."/>
            <person name="Dasilva C."/>
            <person name="Salanoubat M."/>
            <person name="Levy M."/>
            <person name="Boudet N."/>
            <person name="Castellano S."/>
            <person name="Anthouard V."/>
            <person name="Jubin C."/>
            <person name="Castelli V."/>
            <person name="Katinka M."/>
            <person name="Vacherie B."/>
            <person name="Biemont C."/>
            <person name="Skalli Z."/>
            <person name="Cattolico L."/>
            <person name="Poulain J."/>
            <person name="De Berardinis V."/>
            <person name="Cruaud C."/>
            <person name="Duprat S."/>
            <person name="Brottier P."/>
            <person name="Coutanceau J.-P."/>
            <person name="Gouzy J."/>
            <person name="Parra G."/>
            <person name="Lardier G."/>
            <person name="Chapple C."/>
            <person name="McKernan K.J."/>
            <person name="McEwan P."/>
            <person name="Bosak S."/>
            <person name="Kellis M."/>
            <person name="Volff J.-N."/>
            <person name="Guigo R."/>
            <person name="Zody M.C."/>
            <person name="Mesirov J."/>
            <person name="Lindblad-Toh K."/>
            <person name="Birren B."/>
            <person name="Nusbaum C."/>
            <person name="Kahn D."/>
            <person name="Robinson-Rechavi M."/>
            <person name="Laudet V."/>
            <person name="Schachter V."/>
            <person name="Quetier F."/>
            <person name="Saurin W."/>
            <person name="Scarpelli C."/>
            <person name="Wincker P."/>
            <person name="Lander E.S."/>
            <person name="Weissenbach J."/>
            <person name="Roest Crollius H."/>
        </authorList>
    </citation>
    <scope>NUCLEOTIDE SEQUENCE [LARGE SCALE GENOMIC DNA]</scope>
</reference>
<dbReference type="InterPro" id="IPR030417">
    <property type="entry name" value="MS4A"/>
</dbReference>
<comment type="subcellular location">
    <subcellularLocation>
        <location evidence="1">Membrane</location>
        <topology evidence="1">Multi-pass membrane protein</topology>
    </subcellularLocation>
</comment>